<evidence type="ECO:0000259" key="9">
    <source>
        <dbReference type="PROSITE" id="PS50109"/>
    </source>
</evidence>
<feature type="domain" description="Histidine kinase" evidence="9">
    <location>
        <begin position="121"/>
        <end position="331"/>
    </location>
</feature>
<dbReference type="GO" id="GO:0016036">
    <property type="term" value="P:cellular response to phosphate starvation"/>
    <property type="evidence" value="ECO:0007669"/>
    <property type="project" value="TreeGrafter"/>
</dbReference>
<feature type="transmembrane region" description="Helical" evidence="8">
    <location>
        <begin position="36"/>
        <end position="54"/>
    </location>
</feature>
<comment type="catalytic activity">
    <reaction evidence="1">
        <text>ATP + protein L-histidine = ADP + protein N-phospho-L-histidine.</text>
        <dbReference type="EC" id="2.7.13.3"/>
    </reaction>
</comment>
<dbReference type="SMART" id="SM00387">
    <property type="entry name" value="HATPase_c"/>
    <property type="match status" value="1"/>
</dbReference>
<proteinExistence type="predicted"/>
<dbReference type="AlphaFoldDB" id="A0AB35U0G5"/>
<dbReference type="GO" id="GO:0004721">
    <property type="term" value="F:phosphoprotein phosphatase activity"/>
    <property type="evidence" value="ECO:0007669"/>
    <property type="project" value="TreeGrafter"/>
</dbReference>
<dbReference type="PRINTS" id="PR00344">
    <property type="entry name" value="BCTRLSENSOR"/>
</dbReference>
<keyword evidence="8" id="KW-1133">Transmembrane helix</keyword>
<keyword evidence="6 10" id="KW-0418">Kinase</keyword>
<feature type="transmembrane region" description="Helical" evidence="8">
    <location>
        <begin position="12"/>
        <end position="30"/>
    </location>
</feature>
<dbReference type="Gene3D" id="1.10.287.130">
    <property type="match status" value="1"/>
</dbReference>
<evidence type="ECO:0000256" key="6">
    <source>
        <dbReference type="ARBA" id="ARBA00022777"/>
    </source>
</evidence>
<dbReference type="RefSeq" id="WP_370595437.1">
    <property type="nucleotide sequence ID" value="NZ_JALBUR010000002.1"/>
</dbReference>
<evidence type="ECO:0000256" key="7">
    <source>
        <dbReference type="ARBA" id="ARBA00023012"/>
    </source>
</evidence>
<name>A0AB35U0G5_9FIRM</name>
<dbReference type="InterPro" id="IPR005467">
    <property type="entry name" value="His_kinase_dom"/>
</dbReference>
<sequence>MKIFHNPEIRKEVLAALLVIIVLCALGFLYNVYAGMLVLGCGVLLFLTGLYFAVHRYRAIARLSEELDEVLHGKREIMISDMQEGELSVLQNEIAKTTMQLRSQADHLEEDRKMMARALADISHQLRTPLTALHLNLQLLRDEKMSAEQQKHIRREMQRSLHHMESLVEQLLKMSKLDAGTVQMKKQKISVSDLLEQAMESLRTALDLNGTEVKKDIGSTQVVCDVYWTAEALGNIIKNCMEHTGEGGRITITARQTPLYTEIVIHDNGTGFDEEDLPHIFERFYKGKNASPNAAGIGLALAQAVISRQDGTIQAMNDHGACFVIRFYTQTI</sequence>
<dbReference type="SUPFAM" id="SSF55874">
    <property type="entry name" value="ATPase domain of HSP90 chaperone/DNA topoisomerase II/histidine kinase"/>
    <property type="match status" value="1"/>
</dbReference>
<protein>
    <recommendedName>
        <fullName evidence="3">histidine kinase</fullName>
        <ecNumber evidence="3">2.7.13.3</ecNumber>
    </recommendedName>
</protein>
<keyword evidence="11" id="KW-1185">Reference proteome</keyword>
<comment type="caution">
    <text evidence="10">The sequence shown here is derived from an EMBL/GenBank/DDBJ whole genome shotgun (WGS) entry which is preliminary data.</text>
</comment>
<dbReference type="InterPro" id="IPR003594">
    <property type="entry name" value="HATPase_dom"/>
</dbReference>
<dbReference type="InterPro" id="IPR036097">
    <property type="entry name" value="HisK_dim/P_sf"/>
</dbReference>
<keyword evidence="4" id="KW-0597">Phosphoprotein</keyword>
<comment type="subcellular location">
    <subcellularLocation>
        <location evidence="2">Membrane</location>
    </subcellularLocation>
</comment>
<evidence type="ECO:0000256" key="4">
    <source>
        <dbReference type="ARBA" id="ARBA00022553"/>
    </source>
</evidence>
<keyword evidence="8" id="KW-0472">Membrane</keyword>
<dbReference type="SUPFAM" id="SSF47384">
    <property type="entry name" value="Homodimeric domain of signal transducing histidine kinase"/>
    <property type="match status" value="1"/>
</dbReference>
<evidence type="ECO:0000256" key="8">
    <source>
        <dbReference type="SAM" id="Phobius"/>
    </source>
</evidence>
<dbReference type="PANTHER" id="PTHR45453">
    <property type="entry name" value="PHOSPHATE REGULON SENSOR PROTEIN PHOR"/>
    <property type="match status" value="1"/>
</dbReference>
<dbReference type="SMART" id="SM00388">
    <property type="entry name" value="HisKA"/>
    <property type="match status" value="1"/>
</dbReference>
<dbReference type="EC" id="2.7.13.3" evidence="3"/>
<dbReference type="CDD" id="cd00082">
    <property type="entry name" value="HisKA"/>
    <property type="match status" value="1"/>
</dbReference>
<dbReference type="Proteomes" id="UP001286174">
    <property type="component" value="Unassembled WGS sequence"/>
</dbReference>
<dbReference type="EMBL" id="JALBUR010000002">
    <property type="protein sequence ID" value="MDX8418843.1"/>
    <property type="molecule type" value="Genomic_DNA"/>
</dbReference>
<gene>
    <name evidence="10" type="ORF">MOZ60_01895</name>
</gene>
<reference evidence="10 11" key="1">
    <citation type="submission" date="2022-03" db="EMBL/GenBank/DDBJ databases">
        <title>Novel taxa within the pig intestine.</title>
        <authorList>
            <person name="Wylensek D."/>
            <person name="Bishof K."/>
            <person name="Afrizal A."/>
            <person name="Clavel T."/>
        </authorList>
    </citation>
    <scope>NUCLEOTIDE SEQUENCE [LARGE SCALE GENOMIC DNA]</scope>
    <source>
        <strain evidence="10 11">CLA-KB-P133</strain>
    </source>
</reference>
<evidence type="ECO:0000313" key="10">
    <source>
        <dbReference type="EMBL" id="MDX8418843.1"/>
    </source>
</evidence>
<keyword evidence="5" id="KW-0808">Transferase</keyword>
<dbReference type="PROSITE" id="PS50109">
    <property type="entry name" value="HIS_KIN"/>
    <property type="match status" value="1"/>
</dbReference>
<evidence type="ECO:0000256" key="5">
    <source>
        <dbReference type="ARBA" id="ARBA00022679"/>
    </source>
</evidence>
<dbReference type="Pfam" id="PF00512">
    <property type="entry name" value="HisKA"/>
    <property type="match status" value="1"/>
</dbReference>
<evidence type="ECO:0000313" key="11">
    <source>
        <dbReference type="Proteomes" id="UP001286174"/>
    </source>
</evidence>
<dbReference type="Pfam" id="PF02518">
    <property type="entry name" value="HATPase_c"/>
    <property type="match status" value="1"/>
</dbReference>
<dbReference type="Gene3D" id="3.30.565.10">
    <property type="entry name" value="Histidine kinase-like ATPase, C-terminal domain"/>
    <property type="match status" value="1"/>
</dbReference>
<keyword evidence="8" id="KW-0812">Transmembrane</keyword>
<dbReference type="GO" id="GO:0000155">
    <property type="term" value="F:phosphorelay sensor kinase activity"/>
    <property type="evidence" value="ECO:0007669"/>
    <property type="project" value="InterPro"/>
</dbReference>
<evidence type="ECO:0000256" key="1">
    <source>
        <dbReference type="ARBA" id="ARBA00000085"/>
    </source>
</evidence>
<keyword evidence="7" id="KW-0902">Two-component regulatory system</keyword>
<dbReference type="InterPro" id="IPR050351">
    <property type="entry name" value="BphY/WalK/GraS-like"/>
</dbReference>
<dbReference type="CDD" id="cd00075">
    <property type="entry name" value="HATPase"/>
    <property type="match status" value="1"/>
</dbReference>
<dbReference type="PANTHER" id="PTHR45453:SF1">
    <property type="entry name" value="PHOSPHATE REGULON SENSOR PROTEIN PHOR"/>
    <property type="match status" value="1"/>
</dbReference>
<dbReference type="InterPro" id="IPR003661">
    <property type="entry name" value="HisK_dim/P_dom"/>
</dbReference>
<dbReference type="GO" id="GO:0005886">
    <property type="term" value="C:plasma membrane"/>
    <property type="evidence" value="ECO:0007669"/>
    <property type="project" value="TreeGrafter"/>
</dbReference>
<accession>A0AB35U0G5</accession>
<organism evidence="10 11">
    <name type="scientific">Grylomicrobium aquisgranensis</name>
    <dbReference type="NCBI Taxonomy" id="2926318"/>
    <lineage>
        <taxon>Bacteria</taxon>
        <taxon>Bacillati</taxon>
        <taxon>Bacillota</taxon>
        <taxon>Erysipelotrichia</taxon>
        <taxon>Erysipelotrichales</taxon>
        <taxon>Erysipelotrichaceae</taxon>
        <taxon>Grylomicrobium</taxon>
    </lineage>
</organism>
<dbReference type="InterPro" id="IPR004358">
    <property type="entry name" value="Sig_transdc_His_kin-like_C"/>
</dbReference>
<evidence type="ECO:0000256" key="3">
    <source>
        <dbReference type="ARBA" id="ARBA00012438"/>
    </source>
</evidence>
<dbReference type="InterPro" id="IPR036890">
    <property type="entry name" value="HATPase_C_sf"/>
</dbReference>
<evidence type="ECO:0000256" key="2">
    <source>
        <dbReference type="ARBA" id="ARBA00004370"/>
    </source>
</evidence>